<organism evidence="2 3">
    <name type="scientific">Roseivirga echinicomitans</name>
    <dbReference type="NCBI Taxonomy" id="296218"/>
    <lineage>
        <taxon>Bacteria</taxon>
        <taxon>Pseudomonadati</taxon>
        <taxon>Bacteroidota</taxon>
        <taxon>Cytophagia</taxon>
        <taxon>Cytophagales</taxon>
        <taxon>Roseivirgaceae</taxon>
        <taxon>Roseivirga</taxon>
    </lineage>
</organism>
<comment type="caution">
    <text evidence="2">The sequence shown here is derived from an EMBL/GenBank/DDBJ whole genome shotgun (WGS) entry which is preliminary data.</text>
</comment>
<keyword evidence="3" id="KW-1185">Reference proteome</keyword>
<keyword evidence="1" id="KW-0812">Transmembrane</keyword>
<keyword evidence="1" id="KW-1133">Transmembrane helix</keyword>
<proteinExistence type="predicted"/>
<dbReference type="AlphaFoldDB" id="A0A150XCM8"/>
<dbReference type="Proteomes" id="UP000075615">
    <property type="component" value="Unassembled WGS sequence"/>
</dbReference>
<name>A0A150XCM8_9BACT</name>
<evidence type="ECO:0000256" key="1">
    <source>
        <dbReference type="SAM" id="Phobius"/>
    </source>
</evidence>
<gene>
    <name evidence="2" type="ORF">AWN68_05385</name>
</gene>
<dbReference type="Pfam" id="PF19578">
    <property type="entry name" value="DUF6090"/>
    <property type="match status" value="1"/>
</dbReference>
<dbReference type="EMBL" id="LRDB01000023">
    <property type="protein sequence ID" value="KYG76468.1"/>
    <property type="molecule type" value="Genomic_DNA"/>
</dbReference>
<evidence type="ECO:0000313" key="3">
    <source>
        <dbReference type="Proteomes" id="UP000075615"/>
    </source>
</evidence>
<dbReference type="RefSeq" id="WP_089082116.1">
    <property type="nucleotide sequence ID" value="NZ_LRDB01000023.1"/>
</dbReference>
<dbReference type="InterPro" id="IPR045749">
    <property type="entry name" value="DUF6090"/>
</dbReference>
<accession>A0A150XCM8</accession>
<reference evidence="2 3" key="1">
    <citation type="submission" date="2016-01" db="EMBL/GenBank/DDBJ databases">
        <title>Genome sequencing of Roseivirga echinicomitans KMM 6058.</title>
        <authorList>
            <person name="Selvaratnam C."/>
            <person name="Thevarajoo S."/>
            <person name="Goh K.M."/>
            <person name="Ee R."/>
            <person name="Chan K.-G."/>
            <person name="Chong C.S."/>
        </authorList>
    </citation>
    <scope>NUCLEOTIDE SEQUENCE [LARGE SCALE GENOMIC DNA]</scope>
    <source>
        <strain evidence="2 3">KMM 6058</strain>
    </source>
</reference>
<sequence>MINFFRKDRLQMLSKNKFSKYLLYAIGEIVLVVIGILIAIQINNWKQLNVENKLERKYLNNLITELKQDSIGLKNNYLKLERQARTKSLFLDMVKGKIQTDSIIEYFEYQWQPIQPYVPIKSTYIEMSANSHLRIIRDDMIRERIIKFYNSYEALEKEEDFLTQTSTENVLNMISERLPDMSNYSIDDIMSLRHDTHLLNTIQLNGAYTRRDNYKKTITDCSTLIAHIKEYQSTLN</sequence>
<protein>
    <submittedName>
        <fullName evidence="2">Uncharacterized protein</fullName>
    </submittedName>
</protein>
<keyword evidence="1" id="KW-0472">Membrane</keyword>
<dbReference type="OrthoDB" id="822590at2"/>
<feature type="transmembrane region" description="Helical" evidence="1">
    <location>
        <begin position="21"/>
        <end position="42"/>
    </location>
</feature>
<evidence type="ECO:0000313" key="2">
    <source>
        <dbReference type="EMBL" id="KYG76468.1"/>
    </source>
</evidence>
<dbReference type="STRING" id="296218.AWN68_05385"/>